<dbReference type="STRING" id="1122156.SAMN02745117_02609"/>
<dbReference type="GO" id="GO:0009231">
    <property type="term" value="P:riboflavin biosynthetic process"/>
    <property type="evidence" value="ECO:0007669"/>
    <property type="project" value="TreeGrafter"/>
</dbReference>
<evidence type="ECO:0000313" key="7">
    <source>
        <dbReference type="Proteomes" id="UP000184327"/>
    </source>
</evidence>
<dbReference type="InterPro" id="IPR024087">
    <property type="entry name" value="Creatininase-like_sf"/>
</dbReference>
<gene>
    <name evidence="6" type="ORF">SAMN02745117_02609</name>
</gene>
<dbReference type="AlphaFoldDB" id="A0A1M5EJJ5"/>
<dbReference type="Proteomes" id="UP000184327">
    <property type="component" value="Unassembled WGS sequence"/>
</dbReference>
<evidence type="ECO:0000256" key="4">
    <source>
        <dbReference type="ARBA" id="ARBA00022833"/>
    </source>
</evidence>
<dbReference type="OrthoDB" id="9801445at2"/>
<dbReference type="SUPFAM" id="SSF102215">
    <property type="entry name" value="Creatininase"/>
    <property type="match status" value="1"/>
</dbReference>
<dbReference type="Pfam" id="PF02633">
    <property type="entry name" value="Creatininase"/>
    <property type="match status" value="1"/>
</dbReference>
<evidence type="ECO:0000313" key="6">
    <source>
        <dbReference type="EMBL" id="SHF79377.1"/>
    </source>
</evidence>
<evidence type="ECO:0000256" key="1">
    <source>
        <dbReference type="ARBA" id="ARBA00001947"/>
    </source>
</evidence>
<dbReference type="PANTHER" id="PTHR35005">
    <property type="entry name" value="3-DEHYDRO-SCYLLO-INOSOSE HYDROLASE"/>
    <property type="match status" value="1"/>
</dbReference>
<keyword evidence="2" id="KW-0479">Metal-binding</keyword>
<dbReference type="InterPro" id="IPR003785">
    <property type="entry name" value="Creatininase/forma_Hydrolase"/>
</dbReference>
<organism evidence="6 7">
    <name type="scientific">Lampropedia hyalina DSM 16112</name>
    <dbReference type="NCBI Taxonomy" id="1122156"/>
    <lineage>
        <taxon>Bacteria</taxon>
        <taxon>Pseudomonadati</taxon>
        <taxon>Pseudomonadota</taxon>
        <taxon>Betaproteobacteria</taxon>
        <taxon>Burkholderiales</taxon>
        <taxon>Comamonadaceae</taxon>
        <taxon>Lampropedia</taxon>
    </lineage>
</organism>
<comment type="similarity">
    <text evidence="5">Belongs to the creatininase superfamily.</text>
</comment>
<keyword evidence="4" id="KW-0862">Zinc</keyword>
<dbReference type="Gene3D" id="3.40.50.10310">
    <property type="entry name" value="Creatininase"/>
    <property type="match status" value="1"/>
</dbReference>
<keyword evidence="3 6" id="KW-0378">Hydrolase</keyword>
<keyword evidence="7" id="KW-1185">Reference proteome</keyword>
<proteinExistence type="inferred from homology"/>
<dbReference type="PANTHER" id="PTHR35005:SF1">
    <property type="entry name" value="2-AMINO-5-FORMYLAMINO-6-RIBOSYLAMINOPYRIMIDIN-4(3H)-ONE 5'-MONOPHOSPHATE DEFORMYLASE"/>
    <property type="match status" value="1"/>
</dbReference>
<evidence type="ECO:0000256" key="5">
    <source>
        <dbReference type="ARBA" id="ARBA00024029"/>
    </source>
</evidence>
<protein>
    <submittedName>
        <fullName evidence="6">Creatinine amidohydrolase</fullName>
    </submittedName>
</protein>
<accession>A0A1M5EJJ5</accession>
<reference evidence="6 7" key="1">
    <citation type="submission" date="2016-11" db="EMBL/GenBank/DDBJ databases">
        <authorList>
            <person name="Jaros S."/>
            <person name="Januszkiewicz K."/>
            <person name="Wedrychowicz H."/>
        </authorList>
    </citation>
    <scope>NUCLEOTIDE SEQUENCE [LARGE SCALE GENOMIC DNA]</scope>
    <source>
        <strain evidence="6 7">DSM 16112</strain>
    </source>
</reference>
<dbReference type="GO" id="GO:0016811">
    <property type="term" value="F:hydrolase activity, acting on carbon-nitrogen (but not peptide) bonds, in linear amides"/>
    <property type="evidence" value="ECO:0007669"/>
    <property type="project" value="TreeGrafter"/>
</dbReference>
<name>A0A1M5EJJ5_9BURK</name>
<dbReference type="EMBL" id="FQUZ01000042">
    <property type="protein sequence ID" value="SHF79377.1"/>
    <property type="molecule type" value="Genomic_DNA"/>
</dbReference>
<dbReference type="GO" id="GO:0046872">
    <property type="term" value="F:metal ion binding"/>
    <property type="evidence" value="ECO:0007669"/>
    <property type="project" value="UniProtKB-KW"/>
</dbReference>
<sequence>MSSTHCSDSSHWPSFRWSELCSPDFSHPDHAALLQRTIAVLPVGATEQHGPHLPLNVDSTIADGIVTASIQRLAQMPAAQRPAVLFLPTQTVGYSPEHQSFPGTLTLEPATIIALWLELGACVARAGVRKLLIFNSHGGHVGVMDIVARQLRVRHQMLTYSTSWNHLPLAPEALAPFSAYEQRFGIHAGDQETSMMLHLAPAQVRMAQARDFPSTSEERARRFAILGNGRSAKMGWQMQDYNPDGAAGNAQAATADKGRLLVESAAEQLALLLQEMAALPLPPGVSSSSPSA</sequence>
<evidence type="ECO:0000256" key="3">
    <source>
        <dbReference type="ARBA" id="ARBA00022801"/>
    </source>
</evidence>
<evidence type="ECO:0000256" key="2">
    <source>
        <dbReference type="ARBA" id="ARBA00022723"/>
    </source>
</evidence>
<dbReference type="RefSeq" id="WP_073357112.1">
    <property type="nucleotide sequence ID" value="NZ_FQUZ01000042.1"/>
</dbReference>
<comment type="cofactor">
    <cofactor evidence="1">
        <name>Zn(2+)</name>
        <dbReference type="ChEBI" id="CHEBI:29105"/>
    </cofactor>
</comment>